<comment type="catalytic activity">
    <reaction evidence="1">
        <text>Hydrolysis of terminal non-reducing N-acetyl-D-hexosamine residues in N-acetyl-beta-D-hexosaminides.</text>
        <dbReference type="EC" id="3.2.1.52"/>
    </reaction>
</comment>
<reference evidence="9" key="1">
    <citation type="submission" date="2018-05" db="EMBL/GenBank/DDBJ databases">
        <authorList>
            <person name="Lanie J.A."/>
            <person name="Ng W.-L."/>
            <person name="Kazmierczak K.M."/>
            <person name="Andrzejewski T.M."/>
            <person name="Davidsen T.M."/>
            <person name="Wayne K.J."/>
            <person name="Tettelin H."/>
            <person name="Glass J.I."/>
            <person name="Rusch D."/>
            <person name="Podicherti R."/>
            <person name="Tsui H.-C.T."/>
            <person name="Winkler M.E."/>
        </authorList>
    </citation>
    <scope>NUCLEOTIDE SEQUENCE</scope>
</reference>
<dbReference type="InterPro" id="IPR017853">
    <property type="entry name" value="GH"/>
</dbReference>
<dbReference type="InterPro" id="IPR050226">
    <property type="entry name" value="NagZ_Beta-hexosaminidase"/>
</dbReference>
<dbReference type="InterPro" id="IPR002772">
    <property type="entry name" value="Glyco_hydro_3_C"/>
</dbReference>
<keyword evidence="5" id="KW-0326">Glycosidase</keyword>
<dbReference type="Gene3D" id="3.40.50.1700">
    <property type="entry name" value="Glycoside hydrolase family 3 C-terminal domain"/>
    <property type="match status" value="1"/>
</dbReference>
<gene>
    <name evidence="9" type="ORF">METZ01_LOCUS50543</name>
</gene>
<dbReference type="GO" id="GO:0009254">
    <property type="term" value="P:peptidoglycan turnover"/>
    <property type="evidence" value="ECO:0007669"/>
    <property type="project" value="TreeGrafter"/>
</dbReference>
<dbReference type="Gene3D" id="3.20.20.300">
    <property type="entry name" value="Glycoside hydrolase, family 3, N-terminal domain"/>
    <property type="match status" value="1"/>
</dbReference>
<evidence type="ECO:0000256" key="3">
    <source>
        <dbReference type="ARBA" id="ARBA00012663"/>
    </source>
</evidence>
<dbReference type="GO" id="GO:0004563">
    <property type="term" value="F:beta-N-acetylhexosaminidase activity"/>
    <property type="evidence" value="ECO:0007669"/>
    <property type="project" value="UniProtKB-EC"/>
</dbReference>
<dbReference type="SUPFAM" id="SSF51445">
    <property type="entry name" value="(Trans)glycosidases"/>
    <property type="match status" value="1"/>
</dbReference>
<name>A0A381S2M3_9ZZZZ</name>
<accession>A0A381S2M3</accession>
<feature type="domain" description="Glycoside hydrolase family 3 N-terminal" evidence="7">
    <location>
        <begin position="49"/>
        <end position="367"/>
    </location>
</feature>
<dbReference type="InterPro" id="IPR036881">
    <property type="entry name" value="Glyco_hydro_3_C_sf"/>
</dbReference>
<dbReference type="AlphaFoldDB" id="A0A381S2M3"/>
<feature type="domain" description="Glycoside hydrolase family 3 C-terminal" evidence="8">
    <location>
        <begin position="406"/>
        <end position="573"/>
    </location>
</feature>
<dbReference type="Pfam" id="PF00144">
    <property type="entry name" value="Beta-lactamase"/>
    <property type="match status" value="1"/>
</dbReference>
<evidence type="ECO:0000313" key="9">
    <source>
        <dbReference type="EMBL" id="SUZ97689.1"/>
    </source>
</evidence>
<organism evidence="9">
    <name type="scientific">marine metagenome</name>
    <dbReference type="NCBI Taxonomy" id="408172"/>
    <lineage>
        <taxon>unclassified sequences</taxon>
        <taxon>metagenomes</taxon>
        <taxon>ecological metagenomes</taxon>
    </lineage>
</organism>
<dbReference type="SUPFAM" id="SSF52279">
    <property type="entry name" value="Beta-D-glucan exohydrolase, C-terminal domain"/>
    <property type="match status" value="1"/>
</dbReference>
<evidence type="ECO:0000259" key="7">
    <source>
        <dbReference type="Pfam" id="PF00933"/>
    </source>
</evidence>
<dbReference type="InterPro" id="IPR001764">
    <property type="entry name" value="Glyco_hydro_3_N"/>
</dbReference>
<dbReference type="Gene3D" id="3.40.710.10">
    <property type="entry name" value="DD-peptidase/beta-lactamase superfamily"/>
    <property type="match status" value="1"/>
</dbReference>
<dbReference type="PROSITE" id="PS51257">
    <property type="entry name" value="PROKAR_LIPOPROTEIN"/>
    <property type="match status" value="1"/>
</dbReference>
<evidence type="ECO:0000259" key="6">
    <source>
        <dbReference type="Pfam" id="PF00144"/>
    </source>
</evidence>
<dbReference type="PANTHER" id="PTHR30480:SF13">
    <property type="entry name" value="BETA-HEXOSAMINIDASE"/>
    <property type="match status" value="1"/>
</dbReference>
<protein>
    <recommendedName>
        <fullName evidence="3">beta-N-acetylhexosaminidase</fullName>
        <ecNumber evidence="3">3.2.1.52</ecNumber>
    </recommendedName>
</protein>
<evidence type="ECO:0000256" key="1">
    <source>
        <dbReference type="ARBA" id="ARBA00001231"/>
    </source>
</evidence>
<proteinExistence type="inferred from homology"/>
<dbReference type="InterPro" id="IPR012338">
    <property type="entry name" value="Beta-lactam/transpept-like"/>
</dbReference>
<dbReference type="InterPro" id="IPR001466">
    <property type="entry name" value="Beta-lactam-related"/>
</dbReference>
<keyword evidence="4" id="KW-0378">Hydrolase</keyword>
<evidence type="ECO:0000256" key="5">
    <source>
        <dbReference type="ARBA" id="ARBA00023295"/>
    </source>
</evidence>
<feature type="domain" description="Beta-lactamase-related" evidence="6">
    <location>
        <begin position="617"/>
        <end position="949"/>
    </location>
</feature>
<dbReference type="Pfam" id="PF00933">
    <property type="entry name" value="Glyco_hydro_3"/>
    <property type="match status" value="1"/>
</dbReference>
<dbReference type="SUPFAM" id="SSF56601">
    <property type="entry name" value="beta-lactamase/transpeptidase-like"/>
    <property type="match status" value="1"/>
</dbReference>
<dbReference type="InterPro" id="IPR036962">
    <property type="entry name" value="Glyco_hydro_3_N_sf"/>
</dbReference>
<dbReference type="PANTHER" id="PTHR30480">
    <property type="entry name" value="BETA-HEXOSAMINIDASE-RELATED"/>
    <property type="match status" value="1"/>
</dbReference>
<dbReference type="GO" id="GO:0005975">
    <property type="term" value="P:carbohydrate metabolic process"/>
    <property type="evidence" value="ECO:0007669"/>
    <property type="project" value="InterPro"/>
</dbReference>
<evidence type="ECO:0000259" key="8">
    <source>
        <dbReference type="Pfam" id="PF01915"/>
    </source>
</evidence>
<dbReference type="EC" id="3.2.1.52" evidence="3"/>
<dbReference type="Pfam" id="PF01915">
    <property type="entry name" value="Glyco_hydro_3_C"/>
    <property type="match status" value="1"/>
</dbReference>
<evidence type="ECO:0000256" key="2">
    <source>
        <dbReference type="ARBA" id="ARBA00005336"/>
    </source>
</evidence>
<dbReference type="EMBL" id="UINC01002532">
    <property type="protein sequence ID" value="SUZ97689.1"/>
    <property type="molecule type" value="Genomic_DNA"/>
</dbReference>
<comment type="similarity">
    <text evidence="2">Belongs to the glycosyl hydrolase 3 family.</text>
</comment>
<evidence type="ECO:0000256" key="4">
    <source>
        <dbReference type="ARBA" id="ARBA00022801"/>
    </source>
</evidence>
<sequence length="982" mass="109607">MKTLLITTYCRKQLFLCLFLSFFLLVSGCASVPRSSKNWPKRVLKKLSLREKIAQMMIYRMHLKYESVTPEKWEEITRLVSGDGIGGIHLWSGDGSSSLAFINEIQKRSKVPIIFDADIERGFGQRFPSGTDFPPMMAITATGNPKNAYDVGKIVAIESKAAGVQWNLSPVVDVNNNPLNPIINTRSFSEDPDIVSEFSLEYTKGLQDHGMIATAKHFPGHGDTQTDSHSSLAMIPSDSSRLWSVELKPFRVMAESGIDVVMLAHVHAPDYQPEADEPATLSRFWVTEILRERLGFDGAIITDAMSMGGITKNYSDDYAIVKAIQAGCNIIIQNYDLTGAIDVVEKAVKEGDISIDQINSSALKMLQLKDKVGLNLNRYISMDSMMENISTKENRETASRIASESITLVRDKKGLLPLSANGKDTLYVFDIYDQEYKHSRSAVTAKIIAERFPVRSVQIDESDKKPVLDAIIKSIPKNSQILINAFVSPKEWKDRIFFPDNETYFVRELLKKSDRIILASLGTPYLLQDFSEVSTYLCAYKGSSIMQNALADALLGLKDISGRLPVTIPNLNEIGSGMFKEKKIEIEEISEYTPGTQVKRVLPRAVGVDNSYLESFMESAIEDSAWPGGVLLAAKGGNIFYHQGHGFHTYDRNHPVRSSDIFDLASITKVIATTSAIMRLVDQNKINIDKPVVTYLPDFKGKKKKYKKQKSTITVKDLLSHSSGLPAFKQYYQMKKSKDLILGSIYDTEPVRMIGDTMIYSDVGAIMLGELVEKVSDLSLNKFTDSLVFEPLGMTTTFFNPPKEKIHRIVPTEIDPNGNLIHGYVHDENAHSLGGVAGHAGLFSTAKDLAIFSQMMLNKGIYGWKRIFRQNTVELFTTRADMIPGSSRCLGWDSPSGASSGGVYLSDASFGHGGYTGTTLWIDPENEIIVILLTNAVHPNRKNKEPKYFDWRHRIHSAVYESLSLNEKNPSLELRPRWINSK</sequence>